<evidence type="ECO:0000313" key="3">
    <source>
        <dbReference type="EMBL" id="KAG9393033.1"/>
    </source>
</evidence>
<name>A0A8J6B0N8_9EUKA</name>
<organism evidence="3 4">
    <name type="scientific">Carpediemonas membranifera</name>
    <dbReference type="NCBI Taxonomy" id="201153"/>
    <lineage>
        <taxon>Eukaryota</taxon>
        <taxon>Metamonada</taxon>
        <taxon>Carpediemonas-like organisms</taxon>
        <taxon>Carpediemonas</taxon>
    </lineage>
</organism>
<dbReference type="InterPro" id="IPR028009">
    <property type="entry name" value="ESCO_Acetyltransf_dom"/>
</dbReference>
<reference evidence="3" key="1">
    <citation type="submission" date="2021-05" db="EMBL/GenBank/DDBJ databases">
        <title>A free-living protist that lacks canonical eukaryotic 1 DNA replication and segregation systems.</title>
        <authorList>
            <person name="Salas-Leiva D.E."/>
            <person name="Tromer E.C."/>
            <person name="Curtis B.A."/>
            <person name="Jerlstrom-Hultqvist J."/>
            <person name="Kolisko M."/>
            <person name="Yi Z."/>
            <person name="Salas-Leiva J.S."/>
            <person name="Gallot-Lavallee L."/>
            <person name="Kops G.J.P.L."/>
            <person name="Archibald J.M."/>
            <person name="Simpson A.G.B."/>
            <person name="Roger A.J."/>
        </authorList>
    </citation>
    <scope>NUCLEOTIDE SEQUENCE</scope>
    <source>
        <strain evidence="3">BICM</strain>
    </source>
</reference>
<dbReference type="PANTHER" id="PTHR45884">
    <property type="entry name" value="N-ACETYLTRANSFERASE ECO"/>
    <property type="match status" value="1"/>
</dbReference>
<dbReference type="GO" id="GO:0007064">
    <property type="term" value="P:mitotic sister chromatid cohesion"/>
    <property type="evidence" value="ECO:0007669"/>
    <property type="project" value="TreeGrafter"/>
</dbReference>
<gene>
    <name evidence="3" type="ORF">J8273_5636</name>
</gene>
<dbReference type="GO" id="GO:0000785">
    <property type="term" value="C:chromatin"/>
    <property type="evidence" value="ECO:0007669"/>
    <property type="project" value="TreeGrafter"/>
</dbReference>
<evidence type="ECO:0000259" key="2">
    <source>
        <dbReference type="Pfam" id="PF13880"/>
    </source>
</evidence>
<feature type="region of interest" description="Disordered" evidence="1">
    <location>
        <begin position="1"/>
        <end position="39"/>
    </location>
</feature>
<dbReference type="Proteomes" id="UP000717585">
    <property type="component" value="Unassembled WGS sequence"/>
</dbReference>
<dbReference type="Gene3D" id="3.40.630.30">
    <property type="match status" value="1"/>
</dbReference>
<dbReference type="PANTHER" id="PTHR45884:SF2">
    <property type="entry name" value="N-ACETYLTRANSFERASE ECO"/>
    <property type="match status" value="1"/>
</dbReference>
<keyword evidence="4" id="KW-1185">Reference proteome</keyword>
<sequence>MQAFLSPSKGKKANVKRTKPIAKLSTPKKAKSSKKARQTFLSPTGAITAVSPEIRQIIQGKVKHIIELKASALKLDPKFRRSFVAKGQVHTVRRTDHAASLEAVRDFVDEYLGAASTSITHEGECAFVMVRKGQVDAVLVTELLSTATTCKALGGKKVPSRPIGVDRVWVAQSCRGRGMAAALLDGAMEHLSTRLGRQLGASDFAFSQPTDDGQALQMAWGKEVVYYDGG</sequence>
<dbReference type="SUPFAM" id="SSF55729">
    <property type="entry name" value="Acyl-CoA N-acyltransferases (Nat)"/>
    <property type="match status" value="1"/>
</dbReference>
<dbReference type="OrthoDB" id="428854at2759"/>
<feature type="domain" description="N-acetyltransferase ESCO acetyl-transferase" evidence="2">
    <location>
        <begin position="163"/>
        <end position="222"/>
    </location>
</feature>
<dbReference type="AlphaFoldDB" id="A0A8J6B0N8"/>
<feature type="compositionally biased region" description="Basic residues" evidence="1">
    <location>
        <begin position="9"/>
        <end position="37"/>
    </location>
</feature>
<dbReference type="GO" id="GO:0061733">
    <property type="term" value="F:protein-lysine-acetyltransferase activity"/>
    <property type="evidence" value="ECO:0007669"/>
    <property type="project" value="TreeGrafter"/>
</dbReference>
<evidence type="ECO:0000256" key="1">
    <source>
        <dbReference type="SAM" id="MobiDB-lite"/>
    </source>
</evidence>
<dbReference type="InterPro" id="IPR016181">
    <property type="entry name" value="Acyl_CoA_acyltransferase"/>
</dbReference>
<comment type="caution">
    <text evidence="3">The sequence shown here is derived from an EMBL/GenBank/DDBJ whole genome shotgun (WGS) entry which is preliminary data.</text>
</comment>
<accession>A0A8J6B0N8</accession>
<protein>
    <submittedName>
        <fullName evidence="3">Chromosome transmission fidelity CTF7</fullName>
    </submittedName>
</protein>
<proteinExistence type="predicted"/>
<dbReference type="Pfam" id="PF13880">
    <property type="entry name" value="Acetyltransf_13"/>
    <property type="match status" value="1"/>
</dbReference>
<evidence type="ECO:0000313" key="4">
    <source>
        <dbReference type="Proteomes" id="UP000717585"/>
    </source>
</evidence>
<dbReference type="EMBL" id="JAHDYR010000027">
    <property type="protein sequence ID" value="KAG9393033.1"/>
    <property type="molecule type" value="Genomic_DNA"/>
</dbReference>
<dbReference type="GO" id="GO:0005634">
    <property type="term" value="C:nucleus"/>
    <property type="evidence" value="ECO:0007669"/>
    <property type="project" value="TreeGrafter"/>
</dbReference>